<dbReference type="GO" id="GO:0004252">
    <property type="term" value="F:serine-type endopeptidase activity"/>
    <property type="evidence" value="ECO:0007669"/>
    <property type="project" value="InterPro"/>
</dbReference>
<proteinExistence type="inferred from homology"/>
<dbReference type="CDD" id="cd00190">
    <property type="entry name" value="Tryp_SPc"/>
    <property type="match status" value="1"/>
</dbReference>
<reference evidence="4" key="1">
    <citation type="submission" date="2021-02" db="EMBL/GenBank/DDBJ databases">
        <authorList>
            <person name="Nowell W R."/>
        </authorList>
    </citation>
    <scope>NUCLEOTIDE SEQUENCE</scope>
</reference>
<comment type="caution">
    <text evidence="4">The sequence shown here is derived from an EMBL/GenBank/DDBJ whole genome shotgun (WGS) entry which is preliminary data.</text>
</comment>
<gene>
    <name evidence="4" type="ORF">JXQ802_LOCUS15162</name>
</gene>
<dbReference type="InterPro" id="IPR043504">
    <property type="entry name" value="Peptidase_S1_PA_chymotrypsin"/>
</dbReference>
<dbReference type="Gene3D" id="2.40.10.10">
    <property type="entry name" value="Trypsin-like serine proteases"/>
    <property type="match status" value="1"/>
</dbReference>
<name>A0A814I9Q3_9BILA</name>
<dbReference type="InterPro" id="IPR009003">
    <property type="entry name" value="Peptidase_S1_PA"/>
</dbReference>
<dbReference type="PANTHER" id="PTHR24253:SF153">
    <property type="entry name" value="SERINE PROTEASE HEPSIN"/>
    <property type="match status" value="1"/>
</dbReference>
<organism evidence="4 5">
    <name type="scientific">Rotaria sordida</name>
    <dbReference type="NCBI Taxonomy" id="392033"/>
    <lineage>
        <taxon>Eukaryota</taxon>
        <taxon>Metazoa</taxon>
        <taxon>Spiralia</taxon>
        <taxon>Gnathifera</taxon>
        <taxon>Rotifera</taxon>
        <taxon>Eurotatoria</taxon>
        <taxon>Bdelloidea</taxon>
        <taxon>Philodinida</taxon>
        <taxon>Philodinidae</taxon>
        <taxon>Rotaria</taxon>
    </lineage>
</organism>
<dbReference type="Pfam" id="PF00089">
    <property type="entry name" value="Trypsin"/>
    <property type="match status" value="1"/>
</dbReference>
<evidence type="ECO:0000313" key="5">
    <source>
        <dbReference type="Proteomes" id="UP000663870"/>
    </source>
</evidence>
<evidence type="ECO:0000256" key="1">
    <source>
        <dbReference type="ARBA" id="ARBA00023157"/>
    </source>
</evidence>
<dbReference type="PROSITE" id="PS50240">
    <property type="entry name" value="TRYPSIN_DOM"/>
    <property type="match status" value="1"/>
</dbReference>
<dbReference type="AlphaFoldDB" id="A0A814I9Q3"/>
<dbReference type="SMART" id="SM00020">
    <property type="entry name" value="Tryp_SPc"/>
    <property type="match status" value="1"/>
</dbReference>
<evidence type="ECO:0000313" key="4">
    <source>
        <dbReference type="EMBL" id="CAF1020954.1"/>
    </source>
</evidence>
<evidence type="ECO:0000256" key="2">
    <source>
        <dbReference type="ARBA" id="ARBA00024195"/>
    </source>
</evidence>
<dbReference type="SUPFAM" id="SSF50494">
    <property type="entry name" value="Trypsin-like serine proteases"/>
    <property type="match status" value="1"/>
</dbReference>
<dbReference type="InterPro" id="IPR033116">
    <property type="entry name" value="TRYPSIN_SER"/>
</dbReference>
<dbReference type="GO" id="GO:0006508">
    <property type="term" value="P:proteolysis"/>
    <property type="evidence" value="ECO:0007669"/>
    <property type="project" value="InterPro"/>
</dbReference>
<accession>A0A814I9Q3</accession>
<dbReference type="FunFam" id="2.40.10.10:FF:000002">
    <property type="entry name" value="Transmembrane protease serine"/>
    <property type="match status" value="1"/>
</dbReference>
<comment type="similarity">
    <text evidence="2">Belongs to the peptidase S1 family. CLIP subfamily.</text>
</comment>
<dbReference type="PROSITE" id="PS00135">
    <property type="entry name" value="TRYPSIN_SER"/>
    <property type="match status" value="1"/>
</dbReference>
<keyword evidence="1" id="KW-1015">Disulfide bond</keyword>
<dbReference type="InterPro" id="IPR001254">
    <property type="entry name" value="Trypsin_dom"/>
</dbReference>
<dbReference type="Proteomes" id="UP000663870">
    <property type="component" value="Unassembled WGS sequence"/>
</dbReference>
<keyword evidence="5" id="KW-1185">Reference proteome</keyword>
<feature type="domain" description="Peptidase S1" evidence="3">
    <location>
        <begin position="1"/>
        <end position="140"/>
    </location>
</feature>
<protein>
    <recommendedName>
        <fullName evidence="3">Peptidase S1 domain-containing protein</fullName>
    </recommendedName>
</protein>
<sequence length="194" mass="20477">MSDPRIKPICLASVSAETLSAGEWPPVKTTVVAVGWGRTSENGFVSSTLQQVTLQVVDHQSTTCRPIVTDWTKQFCAGVDGGGKDTCVGDSGGPLMAFTTSNQWILVGVTSNSFGCAQPIYAGGYTRVAAYHSWITSMTNTSFSTAISSRLISKWTTLCSSEATVLRSANLAFESSNSQGLTTMDILASSNIEG</sequence>
<dbReference type="EMBL" id="CAJNOL010000349">
    <property type="protein sequence ID" value="CAF1020954.1"/>
    <property type="molecule type" value="Genomic_DNA"/>
</dbReference>
<dbReference type="PANTHER" id="PTHR24253">
    <property type="entry name" value="TRANSMEMBRANE PROTEASE SERINE"/>
    <property type="match status" value="1"/>
</dbReference>
<evidence type="ECO:0000259" key="3">
    <source>
        <dbReference type="PROSITE" id="PS50240"/>
    </source>
</evidence>